<comment type="subcellular location">
    <subcellularLocation>
        <location evidence="1">Membrane</location>
        <topology evidence="1">Multi-pass membrane protein</topology>
    </subcellularLocation>
</comment>
<feature type="transmembrane region" description="Helical" evidence="5">
    <location>
        <begin position="417"/>
        <end position="436"/>
    </location>
</feature>
<dbReference type="InterPro" id="IPR020846">
    <property type="entry name" value="MFS_dom"/>
</dbReference>
<dbReference type="InterPro" id="IPR036259">
    <property type="entry name" value="MFS_trans_sf"/>
</dbReference>
<evidence type="ECO:0000313" key="8">
    <source>
        <dbReference type="Proteomes" id="UP000019471"/>
    </source>
</evidence>
<sequence length="556" mass="60430">MGFLGILEDTKLPHVPASVILNEQIAHSETVTSHLKRGKGKDEHIVLVPQPSDDPNDPLNWSPLKKLRALVIVCFGTCLYAATFSPLLNTGLVVLAVEFNRPIGDITLISGYMLLVAGATAPLVSACSRKWGKRPVFLGSALFGIVGSIVGSVSSSYETLLAARIIQGLSVAAYESLVVSMVGDLYCVHERGSYMSAVQFLLASAGNFSPTICGPITENLGWRYLFHLCILFTGLQFILLFLFVPETQFRRDHRLDIDELASDNLEELAEIEKRHASHIESQEIHKLGTTTGVFSSNGPGQEKTFLQELAVFTGKYCDDNFLQLVIAPFAVCTNLFVLWVVVISGYVVATYVAQAYVLAQIFTSPPYSLSAAGVGYLFLGPFTGGLIGLLVFGTIANPTAKWCSAKNGGIYEPEFRLLPTIGGLAAGAGLMGFGVLCQQQASYYATAVLHGITIFGIVAVAIGTAGYALDAFRDMSSEIFVSAIIFKNFLFYGFSYFVNSWTATRGPAYVFFVFGGVTLGLVATTPLVYVYGKKYRSFWARHNVMRIMHIKTHSEL</sequence>
<feature type="transmembrane region" description="Helical" evidence="5">
    <location>
        <begin position="136"/>
        <end position="155"/>
    </location>
</feature>
<organism evidence="7 8">
    <name type="scientific">Cladophialophora psammophila CBS 110553</name>
    <dbReference type="NCBI Taxonomy" id="1182543"/>
    <lineage>
        <taxon>Eukaryota</taxon>
        <taxon>Fungi</taxon>
        <taxon>Dikarya</taxon>
        <taxon>Ascomycota</taxon>
        <taxon>Pezizomycotina</taxon>
        <taxon>Eurotiomycetes</taxon>
        <taxon>Chaetothyriomycetidae</taxon>
        <taxon>Chaetothyriales</taxon>
        <taxon>Herpotrichiellaceae</taxon>
        <taxon>Cladophialophora</taxon>
    </lineage>
</organism>
<evidence type="ECO:0000256" key="3">
    <source>
        <dbReference type="ARBA" id="ARBA00022989"/>
    </source>
</evidence>
<dbReference type="PROSITE" id="PS50850">
    <property type="entry name" value="MFS"/>
    <property type="match status" value="1"/>
</dbReference>
<dbReference type="RefSeq" id="XP_007741004.1">
    <property type="nucleotide sequence ID" value="XM_007742814.1"/>
</dbReference>
<dbReference type="PANTHER" id="PTHR23502">
    <property type="entry name" value="MAJOR FACILITATOR SUPERFAMILY"/>
    <property type="match status" value="1"/>
</dbReference>
<feature type="transmembrane region" description="Helical" evidence="5">
    <location>
        <begin position="509"/>
        <end position="531"/>
    </location>
</feature>
<dbReference type="GeneID" id="19186931"/>
<dbReference type="SUPFAM" id="SSF103473">
    <property type="entry name" value="MFS general substrate transporter"/>
    <property type="match status" value="1"/>
</dbReference>
<dbReference type="PANTHER" id="PTHR23502:SF29">
    <property type="entry name" value="TRANSPORTER, PUTATIVE (AFU_ORTHOLOGUE AFUA_6G06680)-RELATED"/>
    <property type="match status" value="1"/>
</dbReference>
<dbReference type="GO" id="GO:0022857">
    <property type="term" value="F:transmembrane transporter activity"/>
    <property type="evidence" value="ECO:0007669"/>
    <property type="project" value="InterPro"/>
</dbReference>
<dbReference type="Proteomes" id="UP000019471">
    <property type="component" value="Unassembled WGS sequence"/>
</dbReference>
<dbReference type="eggNOG" id="KOG0255">
    <property type="taxonomic scope" value="Eukaryota"/>
</dbReference>
<feature type="transmembrane region" description="Helical" evidence="5">
    <location>
        <begin position="442"/>
        <end position="467"/>
    </location>
</feature>
<proteinExistence type="predicted"/>
<evidence type="ECO:0000313" key="7">
    <source>
        <dbReference type="EMBL" id="EXJ73904.1"/>
    </source>
</evidence>
<keyword evidence="8" id="KW-1185">Reference proteome</keyword>
<dbReference type="AlphaFoldDB" id="W9XUH5"/>
<evidence type="ECO:0000256" key="1">
    <source>
        <dbReference type="ARBA" id="ARBA00004141"/>
    </source>
</evidence>
<reference evidence="7 8" key="1">
    <citation type="submission" date="2013-03" db="EMBL/GenBank/DDBJ databases">
        <title>The Genome Sequence of Cladophialophora psammophila CBS 110553.</title>
        <authorList>
            <consortium name="The Broad Institute Genomics Platform"/>
            <person name="Cuomo C."/>
            <person name="de Hoog S."/>
            <person name="Gorbushina A."/>
            <person name="Walker B."/>
            <person name="Young S.K."/>
            <person name="Zeng Q."/>
            <person name="Gargeya S."/>
            <person name="Fitzgerald M."/>
            <person name="Haas B."/>
            <person name="Abouelleil A."/>
            <person name="Allen A.W."/>
            <person name="Alvarado L."/>
            <person name="Arachchi H.M."/>
            <person name="Berlin A.M."/>
            <person name="Chapman S.B."/>
            <person name="Gainer-Dewar J."/>
            <person name="Goldberg J."/>
            <person name="Griggs A."/>
            <person name="Gujja S."/>
            <person name="Hansen M."/>
            <person name="Howarth C."/>
            <person name="Imamovic A."/>
            <person name="Ireland A."/>
            <person name="Larimer J."/>
            <person name="McCowan C."/>
            <person name="Murphy C."/>
            <person name="Pearson M."/>
            <person name="Poon T.W."/>
            <person name="Priest M."/>
            <person name="Roberts A."/>
            <person name="Saif S."/>
            <person name="Shea T."/>
            <person name="Sisk P."/>
            <person name="Sykes S."/>
            <person name="Wortman J."/>
            <person name="Nusbaum C."/>
            <person name="Birren B."/>
        </authorList>
    </citation>
    <scope>NUCLEOTIDE SEQUENCE [LARGE SCALE GENOMIC DNA]</scope>
    <source>
        <strain evidence="7 8">CBS 110553</strain>
    </source>
</reference>
<keyword evidence="4 5" id="KW-0472">Membrane</keyword>
<evidence type="ECO:0000256" key="4">
    <source>
        <dbReference type="ARBA" id="ARBA00023136"/>
    </source>
</evidence>
<feature type="transmembrane region" description="Helical" evidence="5">
    <location>
        <begin position="69"/>
        <end position="97"/>
    </location>
</feature>
<accession>W9XUH5</accession>
<dbReference type="GO" id="GO:0005886">
    <property type="term" value="C:plasma membrane"/>
    <property type="evidence" value="ECO:0007669"/>
    <property type="project" value="TreeGrafter"/>
</dbReference>
<comment type="caution">
    <text evidence="7">The sequence shown here is derived from an EMBL/GenBank/DDBJ whole genome shotgun (WGS) entry which is preliminary data.</text>
</comment>
<dbReference type="Pfam" id="PF07690">
    <property type="entry name" value="MFS_1"/>
    <property type="match status" value="1"/>
</dbReference>
<feature type="transmembrane region" description="Helical" evidence="5">
    <location>
        <begin position="479"/>
        <end position="497"/>
    </location>
</feature>
<dbReference type="EMBL" id="AMGX01000003">
    <property type="protein sequence ID" value="EXJ73904.1"/>
    <property type="molecule type" value="Genomic_DNA"/>
</dbReference>
<feature type="transmembrane region" description="Helical" evidence="5">
    <location>
        <begin position="103"/>
        <end position="124"/>
    </location>
</feature>
<evidence type="ECO:0000259" key="6">
    <source>
        <dbReference type="PROSITE" id="PS50850"/>
    </source>
</evidence>
<protein>
    <recommendedName>
        <fullName evidence="6">Major facilitator superfamily (MFS) profile domain-containing protein</fullName>
    </recommendedName>
</protein>
<evidence type="ECO:0000256" key="5">
    <source>
        <dbReference type="SAM" id="Phobius"/>
    </source>
</evidence>
<feature type="transmembrane region" description="Helical" evidence="5">
    <location>
        <begin position="224"/>
        <end position="244"/>
    </location>
</feature>
<feature type="transmembrane region" description="Helical" evidence="5">
    <location>
        <begin position="324"/>
        <end position="353"/>
    </location>
</feature>
<dbReference type="HOGENOM" id="CLU_008455_13_0_1"/>
<feature type="domain" description="Major facilitator superfamily (MFS) profile" evidence="6">
    <location>
        <begin position="69"/>
        <end position="556"/>
    </location>
</feature>
<dbReference type="InterPro" id="IPR011701">
    <property type="entry name" value="MFS"/>
</dbReference>
<dbReference type="Gene3D" id="1.20.1250.20">
    <property type="entry name" value="MFS general substrate transporter like domains"/>
    <property type="match status" value="1"/>
</dbReference>
<keyword evidence="2 5" id="KW-0812">Transmembrane</keyword>
<feature type="transmembrane region" description="Helical" evidence="5">
    <location>
        <begin position="373"/>
        <end position="396"/>
    </location>
</feature>
<name>W9XUH5_9EURO</name>
<dbReference type="OrthoDB" id="2585655at2759"/>
<evidence type="ECO:0000256" key="2">
    <source>
        <dbReference type="ARBA" id="ARBA00022692"/>
    </source>
</evidence>
<keyword evidence="3 5" id="KW-1133">Transmembrane helix</keyword>
<gene>
    <name evidence="7" type="ORF">A1O5_02198</name>
</gene>